<evidence type="ECO:0000313" key="9">
    <source>
        <dbReference type="Proteomes" id="UP000029843"/>
    </source>
</evidence>
<keyword evidence="5 8" id="KW-0560">Oxidoreductase</keyword>
<keyword evidence="6 8" id="KW-0503">Monooxygenase</keyword>
<keyword evidence="3" id="KW-0274">FAD</keyword>
<dbReference type="Pfam" id="PF01494">
    <property type="entry name" value="FAD_binding_3"/>
    <property type="match status" value="1"/>
</dbReference>
<dbReference type="GO" id="GO:0004502">
    <property type="term" value="F:kynurenine 3-monooxygenase activity"/>
    <property type="evidence" value="ECO:0007669"/>
    <property type="project" value="UniProtKB-EC"/>
</dbReference>
<accession>A0A099KT30</accession>
<keyword evidence="4" id="KW-0521">NADP</keyword>
<dbReference type="EC" id="1.14.13.9" evidence="8"/>
<dbReference type="RefSeq" id="WP_033093245.1">
    <property type="nucleotide sequence ID" value="NZ_JQED01000015.1"/>
</dbReference>
<evidence type="ECO:0000256" key="4">
    <source>
        <dbReference type="ARBA" id="ARBA00022857"/>
    </source>
</evidence>
<dbReference type="AlphaFoldDB" id="A0A099KT30"/>
<dbReference type="OrthoDB" id="9782160at2"/>
<evidence type="ECO:0000313" key="8">
    <source>
        <dbReference type="EMBL" id="KGJ93007.1"/>
    </source>
</evidence>
<evidence type="ECO:0000256" key="1">
    <source>
        <dbReference type="ARBA" id="ARBA00001974"/>
    </source>
</evidence>
<evidence type="ECO:0000256" key="2">
    <source>
        <dbReference type="ARBA" id="ARBA00022630"/>
    </source>
</evidence>
<name>A0A099KT30_COLPS</name>
<gene>
    <name evidence="8" type="ORF">ND2E_2473</name>
</gene>
<comment type="caution">
    <text evidence="8">The sequence shown here is derived from an EMBL/GenBank/DDBJ whole genome shotgun (WGS) entry which is preliminary data.</text>
</comment>
<dbReference type="Gene3D" id="3.50.50.60">
    <property type="entry name" value="FAD/NAD(P)-binding domain"/>
    <property type="match status" value="1"/>
</dbReference>
<dbReference type="GO" id="GO:0071949">
    <property type="term" value="F:FAD binding"/>
    <property type="evidence" value="ECO:0007669"/>
    <property type="project" value="InterPro"/>
</dbReference>
<evidence type="ECO:0000259" key="7">
    <source>
        <dbReference type="Pfam" id="PF01494"/>
    </source>
</evidence>
<dbReference type="PRINTS" id="PR00420">
    <property type="entry name" value="RNGMNOXGNASE"/>
</dbReference>
<dbReference type="PATRIC" id="fig|28229.4.peg.1502"/>
<evidence type="ECO:0000256" key="6">
    <source>
        <dbReference type="ARBA" id="ARBA00023033"/>
    </source>
</evidence>
<dbReference type="GO" id="GO:0070189">
    <property type="term" value="P:kynurenine metabolic process"/>
    <property type="evidence" value="ECO:0007669"/>
    <property type="project" value="TreeGrafter"/>
</dbReference>
<dbReference type="SUPFAM" id="SSF51905">
    <property type="entry name" value="FAD/NAD(P)-binding domain"/>
    <property type="match status" value="1"/>
</dbReference>
<evidence type="ECO:0000256" key="3">
    <source>
        <dbReference type="ARBA" id="ARBA00022827"/>
    </source>
</evidence>
<sequence length="463" mass="52999">MTELSNFKDKITIAGAGPVGAMLAIILSRANHLVDVYESRPDPRAHNAQQGRSINITLSERAWAALEIIGLDKQVRQFATPLYKRVFHSKNGHLSEHSYGKKNQAIWSISREKLTEILLNQAEQEAQVNLHFEQRLTHIDFTTACTSFSYLKAGRKGHKEVDADYVFAADGAFSKVRRLAQETPRFSYSQRYMEQSYIELTIATNVDGSPKLSPNASHIWPRKDFLLIALPNNDGSFTCTLYLNYQGETSFSSLTTQKTVQDFFHHNFSDVISLLENPVTEFLKKTPNPLFLVNVDPWVINNKVALIGDAAHAMLPFYGHGLNSSFEDCHVIAELIQRHNDDWIKILPAYYLQRKDNTNAISKLSNDYFFDISHFDTDNDELLSQKIADKFALKSPELWPSLDHMISLSRDISYAKAREISLEQKKIMTEIMNIKDIHLCWQEDDIYQKIKKMALMRLLPLLK</sequence>
<dbReference type="InterPro" id="IPR002938">
    <property type="entry name" value="FAD-bd"/>
</dbReference>
<evidence type="ECO:0000256" key="5">
    <source>
        <dbReference type="ARBA" id="ARBA00023002"/>
    </source>
</evidence>
<protein>
    <submittedName>
        <fullName evidence="8">Kynurenine 3-monooxygenase</fullName>
        <ecNumber evidence="8">1.14.13.9</ecNumber>
    </submittedName>
</protein>
<feature type="domain" description="FAD-binding" evidence="7">
    <location>
        <begin position="11"/>
        <end position="334"/>
    </location>
</feature>
<dbReference type="InterPro" id="IPR036188">
    <property type="entry name" value="FAD/NAD-bd_sf"/>
</dbReference>
<proteinExistence type="predicted"/>
<reference evidence="8 9" key="1">
    <citation type="submission" date="2014-08" db="EMBL/GenBank/DDBJ databases">
        <title>Genomic and Phenotypic Diversity of Colwellia psychrerythraea strains from Disparate Marine Basins.</title>
        <authorList>
            <person name="Techtmann S.M."/>
            <person name="Stelling S.C."/>
            <person name="Utturkar S.M."/>
            <person name="Alshibli N."/>
            <person name="Harris A."/>
            <person name="Brown S.D."/>
            <person name="Hazen T.C."/>
        </authorList>
    </citation>
    <scope>NUCLEOTIDE SEQUENCE [LARGE SCALE GENOMIC DNA]</scope>
    <source>
        <strain evidence="8 9">ND2E</strain>
    </source>
</reference>
<dbReference type="EMBL" id="JQED01000015">
    <property type="protein sequence ID" value="KGJ93007.1"/>
    <property type="molecule type" value="Genomic_DNA"/>
</dbReference>
<organism evidence="8 9">
    <name type="scientific">Colwellia psychrerythraea</name>
    <name type="common">Vibrio psychroerythus</name>
    <dbReference type="NCBI Taxonomy" id="28229"/>
    <lineage>
        <taxon>Bacteria</taxon>
        <taxon>Pseudomonadati</taxon>
        <taxon>Pseudomonadota</taxon>
        <taxon>Gammaproteobacteria</taxon>
        <taxon>Alteromonadales</taxon>
        <taxon>Colwelliaceae</taxon>
        <taxon>Colwellia</taxon>
    </lineage>
</organism>
<keyword evidence="2" id="KW-0285">Flavoprotein</keyword>
<dbReference type="PANTHER" id="PTHR46028:SF2">
    <property type="entry name" value="KYNURENINE 3-MONOOXYGENASE"/>
    <property type="match status" value="1"/>
</dbReference>
<dbReference type="PANTHER" id="PTHR46028">
    <property type="entry name" value="KYNURENINE 3-MONOOXYGENASE"/>
    <property type="match status" value="1"/>
</dbReference>
<dbReference type="Proteomes" id="UP000029843">
    <property type="component" value="Unassembled WGS sequence"/>
</dbReference>
<comment type="cofactor">
    <cofactor evidence="1">
        <name>FAD</name>
        <dbReference type="ChEBI" id="CHEBI:57692"/>
    </cofactor>
</comment>